<name>A0A2R8CJI1_9GAMM</name>
<accession>A0A2R8CJI1</accession>
<sequence>MLGDQASGLRQWSQAHASTGDVQASPVELVVMTWHEKTATQTLARQLPCPEPDTVWQPRPLMLSAPLSGSVPDSSWWVLHISHLEARNAPALAEALRALRHAGMPRTVLLTAPELAWIPGLISAAHTHLGVRLLQDVTAWHKAVMASSRAG</sequence>
<dbReference type="RefSeq" id="WP_108841821.1">
    <property type="nucleotide sequence ID" value="NZ_ONZI01000001.1"/>
</dbReference>
<organism evidence="1 2">
    <name type="scientific">Kushneria phyllosphaerae</name>
    <dbReference type="NCBI Taxonomy" id="2100822"/>
    <lineage>
        <taxon>Bacteria</taxon>
        <taxon>Pseudomonadati</taxon>
        <taxon>Pseudomonadota</taxon>
        <taxon>Gammaproteobacteria</taxon>
        <taxon>Oceanospirillales</taxon>
        <taxon>Halomonadaceae</taxon>
        <taxon>Kushneria</taxon>
    </lineage>
</organism>
<proteinExistence type="predicted"/>
<evidence type="ECO:0000313" key="1">
    <source>
        <dbReference type="EMBL" id="SPJ33050.1"/>
    </source>
</evidence>
<reference evidence="2" key="1">
    <citation type="submission" date="2018-03" db="EMBL/GenBank/DDBJ databases">
        <authorList>
            <person name="Navarro De La Torre S."/>
        </authorList>
    </citation>
    <scope>NUCLEOTIDE SEQUENCE [LARGE SCALE GENOMIC DNA]</scope>
    <source>
        <strain evidence="2">EAod3</strain>
    </source>
</reference>
<gene>
    <name evidence="1" type="ORF">KSP9073_01053</name>
</gene>
<dbReference type="OrthoDB" id="6183038at2"/>
<evidence type="ECO:0000313" key="2">
    <source>
        <dbReference type="Proteomes" id="UP000244934"/>
    </source>
</evidence>
<dbReference type="EMBL" id="ONZI01000001">
    <property type="protein sequence ID" value="SPJ33050.1"/>
    <property type="molecule type" value="Genomic_DNA"/>
</dbReference>
<dbReference type="Proteomes" id="UP000244934">
    <property type="component" value="Unassembled WGS sequence"/>
</dbReference>
<dbReference type="AlphaFoldDB" id="A0A2R8CJI1"/>
<protein>
    <submittedName>
        <fullName evidence="1">Uncharacterized protein</fullName>
    </submittedName>
</protein>
<keyword evidence="2" id="KW-1185">Reference proteome</keyword>